<dbReference type="AlphaFoldDB" id="A0A1M6JPR8"/>
<dbReference type="Proteomes" id="UP000184452">
    <property type="component" value="Unassembled WGS sequence"/>
</dbReference>
<name>A0A1M6JPR8_9ACTN</name>
<dbReference type="EMBL" id="FQZK01000006">
    <property type="protein sequence ID" value="SHJ48613.1"/>
    <property type="molecule type" value="Genomic_DNA"/>
</dbReference>
<proteinExistence type="predicted"/>
<gene>
    <name evidence="2" type="ORF">SAMN05421803_106215</name>
</gene>
<dbReference type="InterPro" id="IPR000073">
    <property type="entry name" value="AB_hydrolase_1"/>
</dbReference>
<evidence type="ECO:0000313" key="3">
    <source>
        <dbReference type="Proteomes" id="UP000184452"/>
    </source>
</evidence>
<evidence type="ECO:0000259" key="1">
    <source>
        <dbReference type="Pfam" id="PF12697"/>
    </source>
</evidence>
<reference evidence="2 3" key="1">
    <citation type="submission" date="2016-11" db="EMBL/GenBank/DDBJ databases">
        <authorList>
            <person name="Jaros S."/>
            <person name="Januszkiewicz K."/>
            <person name="Wedrychowicz H."/>
        </authorList>
    </citation>
    <scope>NUCLEOTIDE SEQUENCE [LARGE SCALE GENOMIC DNA]</scope>
    <source>
        <strain evidence="2 3">CGMCC 4.5723</strain>
    </source>
</reference>
<dbReference type="PANTHER" id="PTHR43194">
    <property type="entry name" value="HYDROLASE ALPHA/BETA FOLD FAMILY"/>
    <property type="match status" value="1"/>
</dbReference>
<organism evidence="2 3">
    <name type="scientific">Nocardiopsis flavescens</name>
    <dbReference type="NCBI Taxonomy" id="758803"/>
    <lineage>
        <taxon>Bacteria</taxon>
        <taxon>Bacillati</taxon>
        <taxon>Actinomycetota</taxon>
        <taxon>Actinomycetes</taxon>
        <taxon>Streptosporangiales</taxon>
        <taxon>Nocardiopsidaceae</taxon>
        <taxon>Nocardiopsis</taxon>
    </lineage>
</organism>
<sequence length="303" mass="32353">MRIPAEITLDLGGQALAGLDFGGSGTPVLLVHGSGHNAAAWADVAARLTDHCRVVAVDLRGHGRTTADSRSAEQYWRDLAGAARALGWENPVLVGHSLGGYAVTAVAAAGLVRPAAVCVVDGLVLNSREEAVADQARWTTPEAAEALRARFRYGWSAAPDEVDAYIEQCVREAPDDELNTDCRPGLVRDVLERSFTAGEGVRLRRPTPEQIAVISAADPEAAVHPGVDVYDRLTCPLTIVLPDEGFYADRRDEVRAIVAGRPERTLVEMRGHHNVPMARPGELARIILDLVKALPAPDSGDST</sequence>
<dbReference type="Pfam" id="PF12697">
    <property type="entry name" value="Abhydrolase_6"/>
    <property type="match status" value="1"/>
</dbReference>
<dbReference type="PANTHER" id="PTHR43194:SF2">
    <property type="entry name" value="PEROXISOMAL MEMBRANE PROTEIN LPX1"/>
    <property type="match status" value="1"/>
</dbReference>
<protein>
    <submittedName>
        <fullName evidence="2">Pimeloyl-ACP methyl ester carboxylesterase</fullName>
    </submittedName>
</protein>
<dbReference type="RefSeq" id="WP_073379507.1">
    <property type="nucleotide sequence ID" value="NZ_FQZK01000006.1"/>
</dbReference>
<dbReference type="GO" id="GO:0003824">
    <property type="term" value="F:catalytic activity"/>
    <property type="evidence" value="ECO:0007669"/>
    <property type="project" value="UniProtKB-ARBA"/>
</dbReference>
<evidence type="ECO:0000313" key="2">
    <source>
        <dbReference type="EMBL" id="SHJ48613.1"/>
    </source>
</evidence>
<dbReference type="STRING" id="758803.SAMN05421803_106215"/>
<keyword evidence="3" id="KW-1185">Reference proteome</keyword>
<dbReference type="InterPro" id="IPR029058">
    <property type="entry name" value="AB_hydrolase_fold"/>
</dbReference>
<dbReference type="InterPro" id="IPR050228">
    <property type="entry name" value="Carboxylesterase_BioH"/>
</dbReference>
<dbReference type="SUPFAM" id="SSF53474">
    <property type="entry name" value="alpha/beta-Hydrolases"/>
    <property type="match status" value="1"/>
</dbReference>
<accession>A0A1M6JPR8</accession>
<dbReference type="Gene3D" id="3.40.50.1820">
    <property type="entry name" value="alpha/beta hydrolase"/>
    <property type="match status" value="1"/>
</dbReference>
<dbReference type="OrthoDB" id="3519228at2"/>
<feature type="domain" description="AB hydrolase-1" evidence="1">
    <location>
        <begin position="28"/>
        <end position="285"/>
    </location>
</feature>